<dbReference type="InterPro" id="IPR011993">
    <property type="entry name" value="PH-like_dom_sf"/>
</dbReference>
<feature type="compositionally biased region" description="Polar residues" evidence="4">
    <location>
        <begin position="219"/>
        <end position="233"/>
    </location>
</feature>
<feature type="region of interest" description="Disordered" evidence="4">
    <location>
        <begin position="330"/>
        <end position="363"/>
    </location>
</feature>
<dbReference type="InterPro" id="IPR000857">
    <property type="entry name" value="MyTH4_dom"/>
</dbReference>
<evidence type="ECO:0000259" key="8">
    <source>
        <dbReference type="PROSITE" id="PS51016"/>
    </source>
</evidence>
<dbReference type="SUPFAM" id="SSF54236">
    <property type="entry name" value="Ubiquitin-like"/>
    <property type="match status" value="1"/>
</dbReference>
<dbReference type="Pfam" id="PF00373">
    <property type="entry name" value="FERM_M"/>
    <property type="match status" value="1"/>
</dbReference>
<feature type="region of interest" description="Disordered" evidence="4">
    <location>
        <begin position="219"/>
        <end position="291"/>
    </location>
</feature>
<protein>
    <submittedName>
        <fullName evidence="9">Pleckstrin homology domain containing, family H (with MyTH4 domain) member 1</fullName>
    </submittedName>
</protein>
<evidence type="ECO:0000313" key="10">
    <source>
        <dbReference type="Proteomes" id="UP000005207"/>
    </source>
</evidence>
<evidence type="ECO:0000256" key="1">
    <source>
        <dbReference type="ARBA" id="ARBA00022737"/>
    </source>
</evidence>
<feature type="compositionally biased region" description="Polar residues" evidence="4">
    <location>
        <begin position="276"/>
        <end position="285"/>
    </location>
</feature>
<feature type="region of interest" description="Disordered" evidence="4">
    <location>
        <begin position="496"/>
        <end position="515"/>
    </location>
</feature>
<dbReference type="InterPro" id="IPR019748">
    <property type="entry name" value="FERM_central"/>
</dbReference>
<dbReference type="Proteomes" id="UP000005207">
    <property type="component" value="Linkage group LG19"/>
</dbReference>
<feature type="compositionally biased region" description="Basic and acidic residues" evidence="4">
    <location>
        <begin position="246"/>
        <end position="257"/>
    </location>
</feature>
<evidence type="ECO:0000313" key="9">
    <source>
        <dbReference type="Ensembl" id="ENSONIP00000064021.1"/>
    </source>
</evidence>
<dbReference type="InterPro" id="IPR000299">
    <property type="entry name" value="FERM_domain"/>
</dbReference>
<dbReference type="Gene3D" id="1.25.40.530">
    <property type="entry name" value="MyTH4 domain"/>
    <property type="match status" value="1"/>
</dbReference>
<dbReference type="SMART" id="SM00139">
    <property type="entry name" value="MyTH4"/>
    <property type="match status" value="1"/>
</dbReference>
<dbReference type="InterPro" id="IPR001849">
    <property type="entry name" value="PH_domain"/>
</dbReference>
<organism evidence="9 10">
    <name type="scientific">Oreochromis niloticus</name>
    <name type="common">Nile tilapia</name>
    <name type="synonym">Tilapia nilotica</name>
    <dbReference type="NCBI Taxonomy" id="8128"/>
    <lineage>
        <taxon>Eukaryota</taxon>
        <taxon>Metazoa</taxon>
        <taxon>Chordata</taxon>
        <taxon>Craniata</taxon>
        <taxon>Vertebrata</taxon>
        <taxon>Euteleostomi</taxon>
        <taxon>Actinopterygii</taxon>
        <taxon>Neopterygii</taxon>
        <taxon>Teleostei</taxon>
        <taxon>Neoteleostei</taxon>
        <taxon>Acanthomorphata</taxon>
        <taxon>Ovalentaria</taxon>
        <taxon>Cichlomorphae</taxon>
        <taxon>Cichliformes</taxon>
        <taxon>Cichlidae</taxon>
        <taxon>African cichlids</taxon>
        <taxon>Pseudocrenilabrinae</taxon>
        <taxon>Oreochromini</taxon>
        <taxon>Oreochromis</taxon>
    </lineage>
</organism>
<dbReference type="SMART" id="SM00233">
    <property type="entry name" value="PH"/>
    <property type="match status" value="1"/>
</dbReference>
<dbReference type="InterPro" id="IPR029071">
    <property type="entry name" value="Ubiquitin-like_domsf"/>
</dbReference>
<evidence type="ECO:0000256" key="4">
    <source>
        <dbReference type="SAM" id="MobiDB-lite"/>
    </source>
</evidence>
<evidence type="ECO:0000256" key="5">
    <source>
        <dbReference type="SAM" id="Phobius"/>
    </source>
</evidence>
<dbReference type="FunFam" id="2.30.29.30:FF:000335">
    <property type="entry name" value="Pleckstrin homology domain-containing family H member 2"/>
    <property type="match status" value="1"/>
</dbReference>
<keyword evidence="5" id="KW-0472">Membrane</keyword>
<feature type="domain" description="PH" evidence="6">
    <location>
        <begin position="519"/>
        <end position="613"/>
    </location>
</feature>
<dbReference type="Gene3D" id="3.10.20.90">
    <property type="entry name" value="Phosphatidylinositol 3-kinase Catalytic Subunit, Chain A, domain 1"/>
    <property type="match status" value="1"/>
</dbReference>
<evidence type="ECO:0000259" key="7">
    <source>
        <dbReference type="PROSITE" id="PS50057"/>
    </source>
</evidence>
<reference evidence="9" key="2">
    <citation type="submission" date="2025-08" db="UniProtKB">
        <authorList>
            <consortium name="Ensembl"/>
        </authorList>
    </citation>
    <scope>IDENTIFICATION</scope>
</reference>
<keyword evidence="5" id="KW-1133">Transmembrane helix</keyword>
<feature type="domain" description="MyTH4" evidence="8">
    <location>
        <begin position="758"/>
        <end position="920"/>
    </location>
</feature>
<dbReference type="GO" id="GO:0005856">
    <property type="term" value="C:cytoskeleton"/>
    <property type="evidence" value="ECO:0007669"/>
    <property type="project" value="InterPro"/>
</dbReference>
<dbReference type="SMART" id="SM00295">
    <property type="entry name" value="B41"/>
    <property type="match status" value="1"/>
</dbReference>
<evidence type="ECO:0000259" key="6">
    <source>
        <dbReference type="PROSITE" id="PS50003"/>
    </source>
</evidence>
<dbReference type="PANTHER" id="PTHR22903:SF4">
    <property type="entry name" value="PLECKSTRIN HOMOLOGY DOMAIN-CONTAINING FAMILY H MEMBER 1"/>
    <property type="match status" value="1"/>
</dbReference>
<dbReference type="PROSITE" id="PS51016">
    <property type="entry name" value="MYTH4"/>
    <property type="match status" value="1"/>
</dbReference>
<feature type="compositionally biased region" description="Polar residues" evidence="4">
    <location>
        <begin position="330"/>
        <end position="346"/>
    </location>
</feature>
<feature type="domain" description="FERM" evidence="7">
    <location>
        <begin position="931"/>
        <end position="1284"/>
    </location>
</feature>
<evidence type="ECO:0000256" key="3">
    <source>
        <dbReference type="SAM" id="Coils"/>
    </source>
</evidence>
<dbReference type="Gene3D" id="2.30.29.30">
    <property type="entry name" value="Pleckstrin-homology domain (PH domain)/Phosphotyrosine-binding domain (PTB)"/>
    <property type="match status" value="1"/>
</dbReference>
<dbReference type="InterPro" id="IPR014352">
    <property type="entry name" value="FERM/acyl-CoA-bd_prot_sf"/>
</dbReference>
<reference evidence="10" key="1">
    <citation type="submission" date="2012-01" db="EMBL/GenBank/DDBJ databases">
        <title>The Genome Sequence of Oreochromis niloticus (Nile Tilapia).</title>
        <authorList>
            <consortium name="Broad Institute Genome Assembly Team"/>
            <consortium name="Broad Institute Sequencing Platform"/>
            <person name="Di Palma F."/>
            <person name="Johnson J."/>
            <person name="Lander E.S."/>
            <person name="Lindblad-Toh K."/>
        </authorList>
    </citation>
    <scope>NUCLEOTIDE SEQUENCE [LARGE SCALE GENOMIC DNA]</scope>
</reference>
<dbReference type="Gene3D" id="1.20.80.10">
    <property type="match status" value="1"/>
</dbReference>
<keyword evidence="1" id="KW-0677">Repeat</keyword>
<dbReference type="InterPro" id="IPR035963">
    <property type="entry name" value="FERM_2"/>
</dbReference>
<dbReference type="PROSITE" id="PS50057">
    <property type="entry name" value="FERM_3"/>
    <property type="match status" value="1"/>
</dbReference>
<dbReference type="Pfam" id="PF21989">
    <property type="entry name" value="RA_2"/>
    <property type="match status" value="1"/>
</dbReference>
<dbReference type="GeneTree" id="ENSGT00940000159456"/>
<keyword evidence="10" id="KW-1185">Reference proteome</keyword>
<feature type="transmembrane region" description="Helical" evidence="5">
    <location>
        <begin position="176"/>
        <end position="193"/>
    </location>
</feature>
<sequence>MKTEAEPRKEIVDWQKRCITLEMQLLRFRLQAGKIRELLAEKMQELEQRVTEADQRAEHAEKQIHVMEEKLKSANIQTNESESSLYRKYQELTNQVQEKDAVIKRLEMQLEKQILVRAQEAKVIEEKAAKIKDWVTFKLREMEQENQQLKMANLKQTEQIMLLQDKLQSEYRHSKLFFGCLLPFVLLFVWIPHCFNVKRTPEQVSKGICLGDLTSDVLSQSRSREGPNTSVSISAPELTEGQAGSSDRDNSSDELNSKFRSQCLHSSSSSSSSSSAYEMSGTSMTLPKVRTPLTPRDSIQLVKKHYSQPQPSLDKLHHLNVNIDIMTPSSTSSTLKSAGTTSSPFSQLDRLDPEVLKPPTPPLHRFPSWESRIYAVAKSGMRVSEASLGGRRSNLPQYPAAGPFTQLIYKNISVPVYTTLKGKATQISSVPLPDDDSGSEDDSSSLASVRTSILSPDRKGSVPGSPRAVKRGVSMSSISSESDYAIPPDAYSLDSDYSEPEHKVQRTSSYSCESTGPEMLEKSGYLLKMGSQVKAWKRRWFILRNGEILYYKSPSDVIRKPQGQIELNSSCCIVRGEGAQTFQLITEKKTFYLTADSPNILEEWIRVLQNILKVQASSPLTVETTAKPSVRGLLNKSLSTPDIDYTYFSLPLGQLQMREASVQEVDRSCDSDEDYEAGSRGFLSSHYTLVVQPRDQSPTYLLIGTKQEKDTWLYHLTVAAGSNAAFKVGTEYEQLIGKLLDADGEPESVLWKSEALSFCKEGLRSPLTTLPSEALQTEALKLFKSCQLFINVLVESPSIDYHTSLAQNALQVCLNHPELQNEIYCQLIKQTNCRTPHNYSLTQVNPLHSKECWQLLSLCVALFLPQQHFLWYLRQYLQRNANPRSEVGKYAVYCQRSLERTLQNGEREAKPSRMEIVSILLRNPYHHSLPFSIPVHFMNNTYQVVGFDGSTTVEEFLNTLNQRISMRKPQLTGFALFTDDPSGKDLEHCLQPSAKICDVISKWEQALKELHPGKNEGTRIVRLTYKNRLYFRSQVKGEMERERLLLAYQVNDEVQQGHFPVNKELALEVAALLAQVEHGDLDRPGASSPSGSSQPKSQIILLQALERFYPKRYKQDCSSEQLKDLTERLATKWSMLRGCSASECVRIYLTVARKWPLFGAKLFSAKFCLYPLHCRFHTGNALIFQHTLVTYSYQSVITFGGCRDDFMVVTSQQREAGAGKKSVEKLVFAMPKPKILELTLLMASYINHWNPSLPSASHQPLSHWDADSRHFPTMNYTTKGPTLL</sequence>
<accession>A0A669DYX9</accession>
<dbReference type="PANTHER" id="PTHR22903">
    <property type="entry name" value="PLEKHH PROTEIN"/>
    <property type="match status" value="1"/>
</dbReference>
<dbReference type="SUPFAM" id="SSF47031">
    <property type="entry name" value="Second domain of FERM"/>
    <property type="match status" value="1"/>
</dbReference>
<feature type="compositionally biased region" description="Low complexity" evidence="4">
    <location>
        <begin position="266"/>
        <end position="275"/>
    </location>
</feature>
<feature type="region of interest" description="Disordered" evidence="4">
    <location>
        <begin position="427"/>
        <end position="474"/>
    </location>
</feature>
<keyword evidence="2 3" id="KW-0175">Coiled coil</keyword>
<gene>
    <name evidence="9" type="primary">PLEKHH1</name>
    <name evidence="9" type="synonym">plekhh1</name>
</gene>
<dbReference type="CDD" id="cd13282">
    <property type="entry name" value="PH1_PLEKHH1_PLEKHH2"/>
    <property type="match status" value="1"/>
</dbReference>
<proteinExistence type="predicted"/>
<dbReference type="PROSITE" id="PS50003">
    <property type="entry name" value="PH_DOMAIN"/>
    <property type="match status" value="1"/>
</dbReference>
<feature type="coiled-coil region" evidence="3">
    <location>
        <begin position="36"/>
        <end position="109"/>
    </location>
</feature>
<reference evidence="9" key="3">
    <citation type="submission" date="2025-09" db="UniProtKB">
        <authorList>
            <consortium name="Ensembl"/>
        </authorList>
    </citation>
    <scope>IDENTIFICATION</scope>
</reference>
<evidence type="ECO:0000256" key="2">
    <source>
        <dbReference type="ARBA" id="ARBA00023054"/>
    </source>
</evidence>
<keyword evidence="5" id="KW-0812">Transmembrane</keyword>
<name>A0A669DYX9_ORENI</name>
<dbReference type="Ensembl" id="ENSONIT00000081660.1">
    <property type="protein sequence ID" value="ENSONIP00000064021.1"/>
    <property type="gene ID" value="ENSONIG00000000975.2"/>
</dbReference>
<dbReference type="Pfam" id="PF00784">
    <property type="entry name" value="MyTH4"/>
    <property type="match status" value="1"/>
</dbReference>
<dbReference type="SUPFAM" id="SSF50729">
    <property type="entry name" value="PH domain-like"/>
    <property type="match status" value="1"/>
</dbReference>
<dbReference type="Pfam" id="PF00169">
    <property type="entry name" value="PH"/>
    <property type="match status" value="1"/>
</dbReference>
<feature type="compositionally biased region" description="Acidic residues" evidence="4">
    <location>
        <begin position="433"/>
        <end position="443"/>
    </location>
</feature>
<dbReference type="InterPro" id="IPR038185">
    <property type="entry name" value="MyTH4_dom_sf"/>
</dbReference>
<dbReference type="InterPro" id="IPR019749">
    <property type="entry name" value="Band_41_domain"/>
</dbReference>
<dbReference type="CDD" id="cd14473">
    <property type="entry name" value="FERM_B-lobe"/>
    <property type="match status" value="1"/>
</dbReference>